<evidence type="ECO:0000313" key="4">
    <source>
        <dbReference type="EMBL" id="TWV99563.1"/>
    </source>
</evidence>
<feature type="domain" description="Signal transduction histidine kinase dimerisation/phosphoacceptor" evidence="3">
    <location>
        <begin position="29"/>
        <end position="80"/>
    </location>
</feature>
<organism evidence="4 5">
    <name type="scientific">Chitinophaga pinensis</name>
    <dbReference type="NCBI Taxonomy" id="79329"/>
    <lineage>
        <taxon>Bacteria</taxon>
        <taxon>Pseudomonadati</taxon>
        <taxon>Bacteroidota</taxon>
        <taxon>Chitinophagia</taxon>
        <taxon>Chitinophagales</taxon>
        <taxon>Chitinophagaceae</taxon>
        <taxon>Chitinophaga</taxon>
    </lineage>
</organism>
<name>A0A5C6LSA5_9BACT</name>
<accession>A0A5C6LSA5</accession>
<sequence>MKDITDAYLYRLRIERKNKLLEKIAFMQAHELRGPLTSVQSLIELIKDEYGDMDLIYTKKLEEGLNRLDTKIKEIIALSSEHKKDI</sequence>
<keyword evidence="5" id="KW-1185">Reference proteome</keyword>
<dbReference type="Gene3D" id="1.10.287.130">
    <property type="match status" value="1"/>
</dbReference>
<comment type="catalytic activity">
    <reaction evidence="1">
        <text>ATP + protein L-histidine = ADP + protein N-phospho-L-histidine.</text>
        <dbReference type="EC" id="2.7.13.3"/>
    </reaction>
</comment>
<dbReference type="Proteomes" id="UP000318815">
    <property type="component" value="Unassembled WGS sequence"/>
</dbReference>
<reference evidence="4 5" key="1">
    <citation type="submission" date="2019-08" db="EMBL/GenBank/DDBJ databases">
        <title>Whole genome sequencing of chitin degrading bacteria Chitinophaga pinensis YS16.</title>
        <authorList>
            <person name="Singh R.P."/>
            <person name="Manchanda G."/>
            <person name="Maurya I.K."/>
            <person name="Joshi N.K."/>
            <person name="Srivastava A.K."/>
        </authorList>
    </citation>
    <scope>NUCLEOTIDE SEQUENCE [LARGE SCALE GENOMIC DNA]</scope>
    <source>
        <strain evidence="4 5">YS-16</strain>
    </source>
</reference>
<dbReference type="RefSeq" id="WP_146306123.1">
    <property type="nucleotide sequence ID" value="NZ_VOHS01000015.1"/>
</dbReference>
<protein>
    <recommendedName>
        <fullName evidence="2">histidine kinase</fullName>
        <ecNumber evidence="2">2.7.13.3</ecNumber>
    </recommendedName>
</protein>
<comment type="caution">
    <text evidence="4">The sequence shown here is derived from an EMBL/GenBank/DDBJ whole genome shotgun (WGS) entry which is preliminary data.</text>
</comment>
<evidence type="ECO:0000313" key="5">
    <source>
        <dbReference type="Proteomes" id="UP000318815"/>
    </source>
</evidence>
<dbReference type="Pfam" id="PF00512">
    <property type="entry name" value="HisKA"/>
    <property type="match status" value="1"/>
</dbReference>
<dbReference type="EC" id="2.7.13.3" evidence="2"/>
<dbReference type="EMBL" id="VOHS01000015">
    <property type="protein sequence ID" value="TWV99563.1"/>
    <property type="molecule type" value="Genomic_DNA"/>
</dbReference>
<dbReference type="OrthoDB" id="741455at2"/>
<proteinExistence type="predicted"/>
<evidence type="ECO:0000256" key="1">
    <source>
        <dbReference type="ARBA" id="ARBA00000085"/>
    </source>
</evidence>
<evidence type="ECO:0000256" key="2">
    <source>
        <dbReference type="ARBA" id="ARBA00012438"/>
    </source>
</evidence>
<dbReference type="InterPro" id="IPR003661">
    <property type="entry name" value="HisK_dim/P_dom"/>
</dbReference>
<dbReference type="AlphaFoldDB" id="A0A5C6LSA5"/>
<dbReference type="InterPro" id="IPR036097">
    <property type="entry name" value="HisK_dim/P_sf"/>
</dbReference>
<dbReference type="GO" id="GO:0000155">
    <property type="term" value="F:phosphorelay sensor kinase activity"/>
    <property type="evidence" value="ECO:0007669"/>
    <property type="project" value="InterPro"/>
</dbReference>
<dbReference type="CDD" id="cd00082">
    <property type="entry name" value="HisKA"/>
    <property type="match status" value="1"/>
</dbReference>
<evidence type="ECO:0000259" key="3">
    <source>
        <dbReference type="Pfam" id="PF00512"/>
    </source>
</evidence>
<dbReference type="SUPFAM" id="SSF47384">
    <property type="entry name" value="Homodimeric domain of signal transducing histidine kinase"/>
    <property type="match status" value="1"/>
</dbReference>
<gene>
    <name evidence="4" type="ORF">FEF09_16370</name>
</gene>